<dbReference type="AlphaFoldDB" id="S3JZV1"/>
<proteinExistence type="predicted"/>
<accession>S3JZV1</accession>
<evidence type="ECO:0000256" key="2">
    <source>
        <dbReference type="SAM" id="SignalP"/>
    </source>
</evidence>
<protein>
    <submittedName>
        <fullName evidence="3">Uncharacterized protein</fullName>
    </submittedName>
</protein>
<dbReference type="OrthoDB" id="357768at2"/>
<feature type="region of interest" description="Disordered" evidence="1">
    <location>
        <begin position="68"/>
        <end position="89"/>
    </location>
</feature>
<evidence type="ECO:0000313" key="4">
    <source>
        <dbReference type="Proteomes" id="UP000014541"/>
    </source>
</evidence>
<dbReference type="PATRIC" id="fig|1125699.3.peg.1124"/>
<keyword evidence="2" id="KW-0732">Signal</keyword>
<keyword evidence="4" id="KW-1185">Reference proteome</keyword>
<dbReference type="Proteomes" id="UP000014541">
    <property type="component" value="Unassembled WGS sequence"/>
</dbReference>
<feature type="signal peptide" evidence="2">
    <location>
        <begin position="1"/>
        <end position="31"/>
    </location>
</feature>
<organism evidence="3 4">
    <name type="scientific">Treponema maltophilum ATCC 51939</name>
    <dbReference type="NCBI Taxonomy" id="1125699"/>
    <lineage>
        <taxon>Bacteria</taxon>
        <taxon>Pseudomonadati</taxon>
        <taxon>Spirochaetota</taxon>
        <taxon>Spirochaetia</taxon>
        <taxon>Spirochaetales</taxon>
        <taxon>Treponemataceae</taxon>
        <taxon>Treponema</taxon>
    </lineage>
</organism>
<comment type="caution">
    <text evidence="3">The sequence shown here is derived from an EMBL/GenBank/DDBJ whole genome shotgun (WGS) entry which is preliminary data.</text>
</comment>
<dbReference type="STRING" id="1125699.HMPREF9194_01103"/>
<gene>
    <name evidence="3" type="ORF">HMPREF9194_01103</name>
</gene>
<dbReference type="EMBL" id="ATFF01000006">
    <property type="protein sequence ID" value="EPF30780.1"/>
    <property type="molecule type" value="Genomic_DNA"/>
</dbReference>
<evidence type="ECO:0000313" key="3">
    <source>
        <dbReference type="EMBL" id="EPF30780.1"/>
    </source>
</evidence>
<dbReference type="RefSeq" id="WP_016525391.1">
    <property type="nucleotide sequence ID" value="NZ_KE332518.1"/>
</dbReference>
<feature type="chain" id="PRO_5004522660" evidence="2">
    <location>
        <begin position="32"/>
        <end position="313"/>
    </location>
</feature>
<evidence type="ECO:0000256" key="1">
    <source>
        <dbReference type="SAM" id="MobiDB-lite"/>
    </source>
</evidence>
<reference evidence="3 4" key="1">
    <citation type="submission" date="2013-04" db="EMBL/GenBank/DDBJ databases">
        <title>The Genome Sequence of Treponema maltophilum ATCC 51939.</title>
        <authorList>
            <consortium name="The Broad Institute Genomics Platform"/>
            <person name="Earl A."/>
            <person name="Ward D."/>
            <person name="Feldgarden M."/>
            <person name="Gevers D."/>
            <person name="Leonetti C."/>
            <person name="Blanton J.M."/>
            <person name="Dewhirst F.E."/>
            <person name="Izard J."/>
            <person name="Walker B."/>
            <person name="Young S."/>
            <person name="Zeng Q."/>
            <person name="Gargeya S."/>
            <person name="Fitzgerald M."/>
            <person name="Haas B."/>
            <person name="Abouelleil A."/>
            <person name="Allen A.W."/>
            <person name="Alvarado L."/>
            <person name="Arachchi H.M."/>
            <person name="Berlin A.M."/>
            <person name="Chapman S.B."/>
            <person name="Gainer-Dewar J."/>
            <person name="Goldberg J."/>
            <person name="Griggs A."/>
            <person name="Gujja S."/>
            <person name="Hansen M."/>
            <person name="Howarth C."/>
            <person name="Imamovic A."/>
            <person name="Ireland A."/>
            <person name="Larimer J."/>
            <person name="McCowan C."/>
            <person name="Murphy C."/>
            <person name="Pearson M."/>
            <person name="Poon T.W."/>
            <person name="Priest M."/>
            <person name="Roberts A."/>
            <person name="Saif S."/>
            <person name="Shea T."/>
            <person name="Sisk P."/>
            <person name="Sykes S."/>
            <person name="Wortman J."/>
            <person name="Nusbaum C."/>
            <person name="Birren B."/>
        </authorList>
    </citation>
    <scope>NUCLEOTIDE SEQUENCE [LARGE SCALE GENOMIC DNA]</scope>
    <source>
        <strain evidence="3 4">ATCC 51939</strain>
    </source>
</reference>
<dbReference type="HOGENOM" id="CLU_796788_0_0_12"/>
<feature type="compositionally biased region" description="Low complexity" evidence="1">
    <location>
        <begin position="77"/>
        <end position="89"/>
    </location>
</feature>
<dbReference type="eggNOG" id="ENOG5032GJQ">
    <property type="taxonomic scope" value="Bacteria"/>
</dbReference>
<sequence>MSFLRRPAIVYLFAFLFALIALLCIAQTADADSTLSKAADAVQPRSDMERSSLGGIWENPERIILFRENDNGDNDNNDGTGKTGTDNTGGSKGAFSAHIVLKPFYRYYYDGIYEPHSDTDGMPLAIFDDGLYLRFWSAVPADDGTGVFWRPETNRNEFTIDSIPVQTELKAYYTDDSDVYEIRYWRTKADYADEKAELETDDKIISVDKYIAIGDTVYTCAVGRRIRIRNPQKLTSLPNGFRISADGKLLVFGKPYMTRSTIENLEDEIKTHNSIIYPPHDGRAHFVEPSIYKKLENMSIEDLSLNRQKGRVR</sequence>
<name>S3JZV1_TREMA</name>